<gene>
    <name evidence="1" type="ORF">CFY87_09135</name>
    <name evidence="2" type="ORF">NCTC10851_01526</name>
</gene>
<dbReference type="AlphaFoldDB" id="A0A263HBQ4"/>
<evidence type="ECO:0000313" key="2">
    <source>
        <dbReference type="EMBL" id="SUU37335.1"/>
    </source>
</evidence>
<evidence type="ECO:0000313" key="4">
    <source>
        <dbReference type="Proteomes" id="UP000254507"/>
    </source>
</evidence>
<dbReference type="Proteomes" id="UP000254507">
    <property type="component" value="Unassembled WGS sequence"/>
</dbReference>
<reference evidence="2 4" key="2">
    <citation type="submission" date="2018-06" db="EMBL/GenBank/DDBJ databases">
        <authorList>
            <consortium name="Pathogen Informatics"/>
            <person name="Doyle S."/>
        </authorList>
    </citation>
    <scope>NUCLEOTIDE SEQUENCE [LARGE SCALE GENOMIC DNA]</scope>
    <source>
        <strain evidence="2 4">NCTC10851</strain>
    </source>
</reference>
<dbReference type="InParanoid" id="A0A263HBQ4"/>
<protein>
    <submittedName>
        <fullName evidence="2">Uncharacterized protein</fullName>
    </submittedName>
</protein>
<dbReference type="EMBL" id="NLFK01000009">
    <property type="protein sequence ID" value="OZN24398.1"/>
    <property type="molecule type" value="Genomic_DNA"/>
</dbReference>
<sequence>MCTLVQKDVLIEIVANTMATIDLRHAPNAEDNEEQLYLMNLREDLYSSHYDNIDFKFLSTKGILFSPLS</sequence>
<organism evidence="2 4">
    <name type="scientific">Actinobacillus seminis</name>
    <dbReference type="NCBI Taxonomy" id="722"/>
    <lineage>
        <taxon>Bacteria</taxon>
        <taxon>Pseudomonadati</taxon>
        <taxon>Pseudomonadota</taxon>
        <taxon>Gammaproteobacteria</taxon>
        <taxon>Pasteurellales</taxon>
        <taxon>Pasteurellaceae</taxon>
        <taxon>Actinobacillus</taxon>
    </lineage>
</organism>
<name>A0A263HBQ4_9PAST</name>
<evidence type="ECO:0000313" key="1">
    <source>
        <dbReference type="EMBL" id="OZN24398.1"/>
    </source>
</evidence>
<dbReference type="EMBL" id="UFSB01000001">
    <property type="protein sequence ID" value="SUU37335.1"/>
    <property type="molecule type" value="Genomic_DNA"/>
</dbReference>
<reference evidence="1 3" key="1">
    <citation type="submission" date="2017-07" db="EMBL/GenBank/DDBJ databases">
        <title>Virulence factors identified in Actinobacillus seminis.</title>
        <authorList>
            <person name="Negrete-Abascal E."/>
            <person name="Vaca-Pacheco S."/>
            <person name="Montes-Garcia F."/>
            <person name="Leyto-Gil A.M."/>
            <person name="Fragoso-Garcia E."/>
            <person name="Carvente-Garcia R."/>
            <person name="Perez-Agueros S."/>
            <person name="Castelan-Sanchez H.G."/>
            <person name="Garcia-Molina A."/>
            <person name="Villamar T.E."/>
            <person name="Vazquez-Cruz C."/>
        </authorList>
    </citation>
    <scope>NUCLEOTIDE SEQUENCE [LARGE SCALE GENOMIC DNA]</scope>
    <source>
        <strain evidence="1 3">ATCC 15768</strain>
    </source>
</reference>
<dbReference type="OrthoDB" id="5686850at2"/>
<dbReference type="Proteomes" id="UP000215738">
    <property type="component" value="Unassembled WGS sequence"/>
</dbReference>
<dbReference type="RefSeq" id="WP_094946877.1">
    <property type="nucleotide sequence ID" value="NZ_JBMHIA010000021.1"/>
</dbReference>
<accession>A0A263HBQ4</accession>
<evidence type="ECO:0000313" key="3">
    <source>
        <dbReference type="Proteomes" id="UP000215738"/>
    </source>
</evidence>
<proteinExistence type="predicted"/>
<keyword evidence="3" id="KW-1185">Reference proteome</keyword>